<dbReference type="RefSeq" id="WP_192460414.1">
    <property type="nucleotide sequence ID" value="NZ_JACYFJ010000001.1"/>
</dbReference>
<dbReference type="InterPro" id="IPR016473">
    <property type="entry name" value="dCMP_deaminase"/>
</dbReference>
<comment type="similarity">
    <text evidence="2">Belongs to the cytidine and deoxycytidylate deaminase family.</text>
</comment>
<dbReference type="PROSITE" id="PS51747">
    <property type="entry name" value="CYT_DCMP_DEAMINASES_2"/>
    <property type="match status" value="1"/>
</dbReference>
<dbReference type="SUPFAM" id="SSF53927">
    <property type="entry name" value="Cytidine deaminase-like"/>
    <property type="match status" value="1"/>
</dbReference>
<protein>
    <submittedName>
        <fullName evidence="7">Deoxycytidylate deaminase</fullName>
    </submittedName>
</protein>
<evidence type="ECO:0000256" key="1">
    <source>
        <dbReference type="ARBA" id="ARBA00001947"/>
    </source>
</evidence>
<dbReference type="Pfam" id="PF00383">
    <property type="entry name" value="dCMP_cyt_deam_1"/>
    <property type="match status" value="1"/>
</dbReference>
<evidence type="ECO:0000256" key="4">
    <source>
        <dbReference type="ARBA" id="ARBA00022801"/>
    </source>
</evidence>
<evidence type="ECO:0000313" key="8">
    <source>
        <dbReference type="Proteomes" id="UP001595814"/>
    </source>
</evidence>
<evidence type="ECO:0000313" key="7">
    <source>
        <dbReference type="EMBL" id="MFC4095957.1"/>
    </source>
</evidence>
<organism evidence="7 8">
    <name type="scientific">Euzebyella saccharophila</name>
    <dbReference type="NCBI Taxonomy" id="679664"/>
    <lineage>
        <taxon>Bacteria</taxon>
        <taxon>Pseudomonadati</taxon>
        <taxon>Bacteroidota</taxon>
        <taxon>Flavobacteriia</taxon>
        <taxon>Flavobacteriales</taxon>
        <taxon>Flavobacteriaceae</taxon>
        <taxon>Euzebyella</taxon>
    </lineage>
</organism>
<reference evidence="8" key="1">
    <citation type="journal article" date="2019" name="Int. J. Syst. Evol. Microbiol.">
        <title>The Global Catalogue of Microorganisms (GCM) 10K type strain sequencing project: providing services to taxonomists for standard genome sequencing and annotation.</title>
        <authorList>
            <consortium name="The Broad Institute Genomics Platform"/>
            <consortium name="The Broad Institute Genome Sequencing Center for Infectious Disease"/>
            <person name="Wu L."/>
            <person name="Ma J."/>
        </authorList>
    </citation>
    <scope>NUCLEOTIDE SEQUENCE [LARGE SCALE GENOMIC DNA]</scope>
    <source>
        <strain evidence="8">CECT 7477</strain>
    </source>
</reference>
<dbReference type="InterPro" id="IPR035105">
    <property type="entry name" value="Deoxycytidylate_deaminase_dom"/>
</dbReference>
<dbReference type="Proteomes" id="UP001595814">
    <property type="component" value="Unassembled WGS sequence"/>
</dbReference>
<dbReference type="PANTHER" id="PTHR11086:SF18">
    <property type="entry name" value="DEOXYCYTIDYLATE DEAMINASE"/>
    <property type="match status" value="1"/>
</dbReference>
<dbReference type="InterPro" id="IPR002125">
    <property type="entry name" value="CMP_dCMP_dom"/>
</dbReference>
<dbReference type="CDD" id="cd01286">
    <property type="entry name" value="deoxycytidylate_deaminase"/>
    <property type="match status" value="1"/>
</dbReference>
<evidence type="ECO:0000256" key="2">
    <source>
        <dbReference type="ARBA" id="ARBA00006576"/>
    </source>
</evidence>
<sequence>MKDSKQEKYDRAYLRMAKEWGKLSYCKRKQVGAIIVKDRMIISDGYNGTPTGFENHCEDEGGYTKWYVLHAEANAISKVASSTQSCEGATLYITLSPCRECSKLIHQSGIKRVVYQTAYKDDSGLTFLRKAGVDLVHMPEIEALV</sequence>
<comment type="cofactor">
    <cofactor evidence="1">
        <name>Zn(2+)</name>
        <dbReference type="ChEBI" id="CHEBI:29105"/>
    </cofactor>
</comment>
<feature type="domain" description="CMP/dCMP-type deaminase" evidence="6">
    <location>
        <begin position="8"/>
        <end position="128"/>
    </location>
</feature>
<keyword evidence="5" id="KW-0862">Zinc</keyword>
<comment type="caution">
    <text evidence="7">The sequence shown here is derived from an EMBL/GenBank/DDBJ whole genome shotgun (WGS) entry which is preliminary data.</text>
</comment>
<proteinExistence type="inferred from homology"/>
<accession>A0ABV8JM86</accession>
<gene>
    <name evidence="7" type="ORF">ACFOUT_08725</name>
</gene>
<evidence type="ECO:0000259" key="6">
    <source>
        <dbReference type="PROSITE" id="PS51747"/>
    </source>
</evidence>
<keyword evidence="4" id="KW-0378">Hydrolase</keyword>
<dbReference type="InterPro" id="IPR015517">
    <property type="entry name" value="dCMP_deaminase-rel"/>
</dbReference>
<dbReference type="PIRSF" id="PIRSF006019">
    <property type="entry name" value="dCMP_deaminase"/>
    <property type="match status" value="1"/>
</dbReference>
<evidence type="ECO:0000256" key="3">
    <source>
        <dbReference type="ARBA" id="ARBA00022723"/>
    </source>
</evidence>
<keyword evidence="3" id="KW-0479">Metal-binding</keyword>
<dbReference type="PROSITE" id="PS00903">
    <property type="entry name" value="CYT_DCMP_DEAMINASES_1"/>
    <property type="match status" value="1"/>
</dbReference>
<dbReference type="InterPro" id="IPR016193">
    <property type="entry name" value="Cytidine_deaminase-like"/>
</dbReference>
<dbReference type="PANTHER" id="PTHR11086">
    <property type="entry name" value="DEOXYCYTIDYLATE DEAMINASE-RELATED"/>
    <property type="match status" value="1"/>
</dbReference>
<keyword evidence="8" id="KW-1185">Reference proteome</keyword>
<dbReference type="EMBL" id="JBHSAW010000004">
    <property type="protein sequence ID" value="MFC4095957.1"/>
    <property type="molecule type" value="Genomic_DNA"/>
</dbReference>
<evidence type="ECO:0000256" key="5">
    <source>
        <dbReference type="ARBA" id="ARBA00022833"/>
    </source>
</evidence>
<dbReference type="Gene3D" id="3.40.140.10">
    <property type="entry name" value="Cytidine Deaminase, domain 2"/>
    <property type="match status" value="1"/>
</dbReference>
<name>A0ABV8JM86_9FLAO</name>
<dbReference type="InterPro" id="IPR016192">
    <property type="entry name" value="APOBEC/CMP_deaminase_Zn-bd"/>
</dbReference>